<feature type="region of interest" description="Disordered" evidence="1">
    <location>
        <begin position="141"/>
        <end position="167"/>
    </location>
</feature>
<comment type="caution">
    <text evidence="3">The sequence shown here is derived from an EMBL/GenBank/DDBJ whole genome shotgun (WGS) entry which is preliminary data.</text>
</comment>
<dbReference type="EMBL" id="JABBCP010000002">
    <property type="protein sequence ID" value="NMF55810.1"/>
    <property type="molecule type" value="Genomic_DNA"/>
</dbReference>
<dbReference type="RefSeq" id="WP_169277409.1">
    <property type="nucleotide sequence ID" value="NZ_JABBCP010000002.1"/>
</dbReference>
<name>A0A7X9UC61_9ACTN</name>
<accession>A0A7X9UC61</accession>
<proteinExistence type="predicted"/>
<gene>
    <name evidence="3" type="ORF">HF320_05660</name>
</gene>
<feature type="transmembrane region" description="Helical" evidence="2">
    <location>
        <begin position="63"/>
        <end position="81"/>
    </location>
</feature>
<evidence type="ECO:0008006" key="5">
    <source>
        <dbReference type="Google" id="ProtNLM"/>
    </source>
</evidence>
<keyword evidence="2" id="KW-0812">Transmembrane</keyword>
<keyword evidence="2" id="KW-1133">Transmembrane helix</keyword>
<organism evidence="3 4">
    <name type="scientific">Collinsella acetigenes</name>
    <dbReference type="NCBI Taxonomy" id="2713419"/>
    <lineage>
        <taxon>Bacteria</taxon>
        <taxon>Bacillati</taxon>
        <taxon>Actinomycetota</taxon>
        <taxon>Coriobacteriia</taxon>
        <taxon>Coriobacteriales</taxon>
        <taxon>Coriobacteriaceae</taxon>
        <taxon>Collinsella</taxon>
    </lineage>
</organism>
<protein>
    <recommendedName>
        <fullName evidence="5">Cell division protein FtsL</fullName>
    </recommendedName>
</protein>
<dbReference type="Proteomes" id="UP000546970">
    <property type="component" value="Unassembled WGS sequence"/>
</dbReference>
<keyword evidence="4" id="KW-1185">Reference proteome</keyword>
<evidence type="ECO:0000256" key="1">
    <source>
        <dbReference type="SAM" id="MobiDB-lite"/>
    </source>
</evidence>
<reference evidence="3 4" key="1">
    <citation type="submission" date="2020-04" db="EMBL/GenBank/DDBJ databases">
        <title>Collinsella sp. KGMB02528 nov., an anaerobic actinobacterium isolated from human feces.</title>
        <authorList>
            <person name="Han K.-I."/>
            <person name="Eom M.K."/>
            <person name="Kim J.-S."/>
            <person name="Lee K.C."/>
            <person name="Suh M.K."/>
            <person name="Park S.-H."/>
            <person name="Lee J.H."/>
            <person name="Kang S.W."/>
            <person name="Park J.-E."/>
            <person name="Oh B.S."/>
            <person name="Yu S.Y."/>
            <person name="Choi S.-H."/>
            <person name="Lee D.H."/>
            <person name="Yoon H."/>
            <person name="Kim B.-Y."/>
            <person name="Lee J.H."/>
            <person name="Lee J.-S."/>
        </authorList>
    </citation>
    <scope>NUCLEOTIDE SEQUENCE [LARGE SCALE GENOMIC DNA]</scope>
    <source>
        <strain evidence="3 4">KGMB02528</strain>
    </source>
</reference>
<feature type="compositionally biased region" description="Low complexity" evidence="1">
    <location>
        <begin position="146"/>
        <end position="167"/>
    </location>
</feature>
<dbReference type="AlphaFoldDB" id="A0A7X9UC61"/>
<keyword evidence="2" id="KW-0472">Membrane</keyword>
<sequence length="167" mass="17516">MAYRASNAAYAYDMYEAQPVSYPNRTAAPAPVAPERPRLDVVSGEGLEANQAVSPYFTHVMKLAFVFVALFCIVGFARIALAGATTALLNNNAQAATSLEQAHQESSNLQVMRSVYGSETRIRDLATGTLGMVSAGDDDTTTLDFSGDQTADAGSDAASAEQAPAAE</sequence>
<evidence type="ECO:0000256" key="2">
    <source>
        <dbReference type="SAM" id="Phobius"/>
    </source>
</evidence>
<evidence type="ECO:0000313" key="4">
    <source>
        <dbReference type="Proteomes" id="UP000546970"/>
    </source>
</evidence>
<evidence type="ECO:0000313" key="3">
    <source>
        <dbReference type="EMBL" id="NMF55810.1"/>
    </source>
</evidence>